<name>A0A0N4V7Y2_ENTVE</name>
<proteinExistence type="inferred from homology"/>
<dbReference type="GO" id="GO:0003700">
    <property type="term" value="F:DNA-binding transcription factor activity"/>
    <property type="evidence" value="ECO:0007669"/>
    <property type="project" value="InterPro"/>
</dbReference>
<evidence type="ECO:0000313" key="16">
    <source>
        <dbReference type="WBParaSite" id="EVEC_0000642501-mRNA-1"/>
    </source>
</evidence>
<evidence type="ECO:0000256" key="7">
    <source>
        <dbReference type="ARBA" id="ARBA00023125"/>
    </source>
</evidence>
<dbReference type="GO" id="GO:0008270">
    <property type="term" value="F:zinc ion binding"/>
    <property type="evidence" value="ECO:0007669"/>
    <property type="project" value="UniProtKB-KW"/>
</dbReference>
<protein>
    <submittedName>
        <fullName evidence="16">Nuclear receptor</fullName>
    </submittedName>
</protein>
<dbReference type="WBParaSite" id="EVEC_0000642501-mRNA-1">
    <property type="protein sequence ID" value="EVEC_0000642501-mRNA-1"/>
    <property type="gene ID" value="EVEC_0000642501"/>
</dbReference>
<keyword evidence="8 11" id="KW-0804">Transcription</keyword>
<dbReference type="SUPFAM" id="SSF48508">
    <property type="entry name" value="Nuclear receptor ligand-binding domain"/>
    <property type="match status" value="1"/>
</dbReference>
<keyword evidence="5 11" id="KW-0862">Zinc</keyword>
<reference evidence="16" key="1">
    <citation type="submission" date="2016-04" db="UniProtKB">
        <authorList>
            <consortium name="WormBaseParasite"/>
        </authorList>
    </citation>
    <scope>IDENTIFICATION</scope>
</reference>
<evidence type="ECO:0000256" key="1">
    <source>
        <dbReference type="ARBA" id="ARBA00004123"/>
    </source>
</evidence>
<evidence type="ECO:0000259" key="12">
    <source>
        <dbReference type="PROSITE" id="PS51030"/>
    </source>
</evidence>
<evidence type="ECO:0000256" key="3">
    <source>
        <dbReference type="ARBA" id="ARBA00022723"/>
    </source>
</evidence>
<evidence type="ECO:0000256" key="8">
    <source>
        <dbReference type="ARBA" id="ARBA00023163"/>
    </source>
</evidence>
<dbReference type="InterPro" id="IPR049636">
    <property type="entry name" value="HNF4-like_DBD"/>
</dbReference>
<dbReference type="FunFam" id="3.30.50.10:FF:000030">
    <property type="entry name" value="Nuclear Hormone Receptor family"/>
    <property type="match status" value="1"/>
</dbReference>
<dbReference type="GO" id="GO:0005634">
    <property type="term" value="C:nucleus"/>
    <property type="evidence" value="ECO:0007669"/>
    <property type="project" value="UniProtKB-SubCell"/>
</dbReference>
<keyword evidence="7 11" id="KW-0238">DNA-binding</keyword>
<comment type="subcellular location">
    <subcellularLocation>
        <location evidence="1 11">Nucleus</location>
    </subcellularLocation>
</comment>
<dbReference type="CDD" id="cd06960">
    <property type="entry name" value="NR_DBD_HNF4A"/>
    <property type="match status" value="1"/>
</dbReference>
<comment type="similarity">
    <text evidence="2 11">Belongs to the nuclear hormone receptor family.</text>
</comment>
<dbReference type="PANTHER" id="PTHR24083">
    <property type="entry name" value="NUCLEAR HORMONE RECEPTOR"/>
    <property type="match status" value="1"/>
</dbReference>
<dbReference type="Pfam" id="PF00104">
    <property type="entry name" value="Hormone_recep"/>
    <property type="match status" value="1"/>
</dbReference>
<keyword evidence="15" id="KW-1185">Reference proteome</keyword>
<feature type="domain" description="Nuclear receptor" evidence="12">
    <location>
        <begin position="48"/>
        <end position="123"/>
    </location>
</feature>
<keyword evidence="10 11" id="KW-0539">Nucleus</keyword>
<dbReference type="SMART" id="SM00399">
    <property type="entry name" value="ZnF_C4"/>
    <property type="match status" value="1"/>
</dbReference>
<keyword evidence="9 11" id="KW-0675">Receptor</keyword>
<reference evidence="14 15" key="2">
    <citation type="submission" date="2018-10" db="EMBL/GenBank/DDBJ databases">
        <authorList>
            <consortium name="Pathogen Informatics"/>
        </authorList>
    </citation>
    <scope>NUCLEOTIDE SEQUENCE [LARGE SCALE GENOMIC DNA]</scope>
</reference>
<feature type="domain" description="NR LBD" evidence="13">
    <location>
        <begin position="194"/>
        <end position="434"/>
    </location>
</feature>
<dbReference type="SMART" id="SM00430">
    <property type="entry name" value="HOLI"/>
    <property type="match status" value="1"/>
</dbReference>
<dbReference type="STRING" id="51028.A0A0N4V7Y2"/>
<dbReference type="InterPro" id="IPR001628">
    <property type="entry name" value="Znf_hrmn_rcpt"/>
</dbReference>
<dbReference type="Pfam" id="PF00105">
    <property type="entry name" value="zf-C4"/>
    <property type="match status" value="1"/>
</dbReference>
<dbReference type="GO" id="GO:0000978">
    <property type="term" value="F:RNA polymerase II cis-regulatory region sequence-specific DNA binding"/>
    <property type="evidence" value="ECO:0007669"/>
    <property type="project" value="InterPro"/>
</dbReference>
<dbReference type="EMBL" id="UXUI01008347">
    <property type="protein sequence ID" value="VDD91269.1"/>
    <property type="molecule type" value="Genomic_DNA"/>
</dbReference>
<dbReference type="PROSITE" id="PS51030">
    <property type="entry name" value="NUCLEAR_REC_DBD_2"/>
    <property type="match status" value="1"/>
</dbReference>
<dbReference type="InterPro" id="IPR000536">
    <property type="entry name" value="Nucl_hrmn_rcpt_lig-bd"/>
</dbReference>
<evidence type="ECO:0000313" key="14">
    <source>
        <dbReference type="EMBL" id="VDD91269.1"/>
    </source>
</evidence>
<evidence type="ECO:0000256" key="4">
    <source>
        <dbReference type="ARBA" id="ARBA00022771"/>
    </source>
</evidence>
<accession>A0A0N4V7Y2</accession>
<gene>
    <name evidence="14" type="ORF">EVEC_LOCUS6020</name>
</gene>
<dbReference type="Gene3D" id="3.30.50.10">
    <property type="entry name" value="Erythroid Transcription Factor GATA-1, subunit A"/>
    <property type="match status" value="1"/>
</dbReference>
<evidence type="ECO:0000256" key="5">
    <source>
        <dbReference type="ARBA" id="ARBA00022833"/>
    </source>
</evidence>
<evidence type="ECO:0000256" key="10">
    <source>
        <dbReference type="ARBA" id="ARBA00023242"/>
    </source>
</evidence>
<dbReference type="AlphaFoldDB" id="A0A0N4V7Y2"/>
<sequence length="437" mass="49670">MQTVFSRLNSEFERSSSLPPLLVDADKKKLVIVPGLPKTFAGAVNVRPKVCAVCGDKATGYHYDAPSCNGCKSFFKRTVLQGRSYECKNDKQCALLKEKRRLCRACRFGRCLAAGMNPLLVQISSDDRKNLKNLTKSLKRNAKSTVSPVEVSVVEYETLKSISDLLKTESKLHFLWTSSLCMETEEVTLAELLRSSNLIDDVSRYQAVKDWAAERSHLNKATSIDRIKAKRPVKYKEWLFCNTILSVEFAKTFSFFAELSLRDKARCWVLEKTITLVRGTSAIECMLFVSFNSLKKNVDTHIFPDGTMTVWLNPPRLLRYVIAKNMEILIRSQLDDTEYALLRVLALANDALECLSMEARTKLRRKKEKYAKLLFDYLMKKYDTAEGLQKFTSLLGAINSYIELAAKGKEFQLLASAVKDPVYSTHHFKLIDEIVES</sequence>
<dbReference type="SUPFAM" id="SSF57716">
    <property type="entry name" value="Glucocorticoid receptor-like (DNA-binding domain)"/>
    <property type="match status" value="1"/>
</dbReference>
<evidence type="ECO:0000259" key="13">
    <source>
        <dbReference type="PROSITE" id="PS51843"/>
    </source>
</evidence>
<keyword evidence="4 11" id="KW-0863">Zinc-finger</keyword>
<dbReference type="PROSITE" id="PS00031">
    <property type="entry name" value="NUCLEAR_REC_DBD_1"/>
    <property type="match status" value="1"/>
</dbReference>
<evidence type="ECO:0000256" key="6">
    <source>
        <dbReference type="ARBA" id="ARBA00023015"/>
    </source>
</evidence>
<dbReference type="PRINTS" id="PR00047">
    <property type="entry name" value="STROIDFINGER"/>
</dbReference>
<keyword evidence="6 11" id="KW-0805">Transcription regulation</keyword>
<evidence type="ECO:0000256" key="2">
    <source>
        <dbReference type="ARBA" id="ARBA00005993"/>
    </source>
</evidence>
<keyword evidence="3 11" id="KW-0479">Metal-binding</keyword>
<dbReference type="Proteomes" id="UP000274131">
    <property type="component" value="Unassembled WGS sequence"/>
</dbReference>
<evidence type="ECO:0000256" key="9">
    <source>
        <dbReference type="ARBA" id="ARBA00023170"/>
    </source>
</evidence>
<dbReference type="OrthoDB" id="9984314at2759"/>
<dbReference type="Gene3D" id="1.10.565.10">
    <property type="entry name" value="Retinoid X Receptor"/>
    <property type="match status" value="1"/>
</dbReference>
<dbReference type="InterPro" id="IPR035500">
    <property type="entry name" value="NHR-like_dom_sf"/>
</dbReference>
<organism evidence="16">
    <name type="scientific">Enterobius vermicularis</name>
    <name type="common">Human pinworm</name>
    <dbReference type="NCBI Taxonomy" id="51028"/>
    <lineage>
        <taxon>Eukaryota</taxon>
        <taxon>Metazoa</taxon>
        <taxon>Ecdysozoa</taxon>
        <taxon>Nematoda</taxon>
        <taxon>Chromadorea</taxon>
        <taxon>Rhabditida</taxon>
        <taxon>Spirurina</taxon>
        <taxon>Oxyuridomorpha</taxon>
        <taxon>Oxyuroidea</taxon>
        <taxon>Oxyuridae</taxon>
        <taxon>Enterobius</taxon>
    </lineage>
</organism>
<dbReference type="InterPro" id="IPR013088">
    <property type="entry name" value="Znf_NHR/GATA"/>
</dbReference>
<evidence type="ECO:0000313" key="15">
    <source>
        <dbReference type="Proteomes" id="UP000274131"/>
    </source>
</evidence>
<dbReference type="PROSITE" id="PS51843">
    <property type="entry name" value="NR_LBD"/>
    <property type="match status" value="1"/>
</dbReference>
<evidence type="ECO:0000256" key="11">
    <source>
        <dbReference type="RuleBase" id="RU004334"/>
    </source>
</evidence>
<dbReference type="InterPro" id="IPR050274">
    <property type="entry name" value="Nuclear_hormone_rcpt_NR2"/>
</dbReference>